<reference evidence="1 2" key="1">
    <citation type="journal article" date="2014" name="PLoS Genet.">
        <title>Phylogenetically driven sequencing of extremely halophilic archaea reveals strategies for static and dynamic osmo-response.</title>
        <authorList>
            <person name="Becker E.A."/>
            <person name="Seitzer P.M."/>
            <person name="Tritt A."/>
            <person name="Larsen D."/>
            <person name="Krusor M."/>
            <person name="Yao A.I."/>
            <person name="Wu D."/>
            <person name="Madern D."/>
            <person name="Eisen J.A."/>
            <person name="Darling A.E."/>
            <person name="Facciotti M.T."/>
        </authorList>
    </citation>
    <scope>NUCLEOTIDE SEQUENCE [LARGE SCALE GENOMIC DNA]</scope>
    <source>
        <strain evidence="1 2">DSM 8989</strain>
    </source>
</reference>
<dbReference type="Proteomes" id="UP000011625">
    <property type="component" value="Unassembled WGS sequence"/>
</dbReference>
<evidence type="ECO:0000313" key="2">
    <source>
        <dbReference type="Proteomes" id="UP000011625"/>
    </source>
</evidence>
<dbReference type="PANTHER" id="PTHR39967">
    <property type="match status" value="1"/>
</dbReference>
<comment type="caution">
    <text evidence="1">The sequence shown here is derived from an EMBL/GenBank/DDBJ whole genome shotgun (WGS) entry which is preliminary data.</text>
</comment>
<protein>
    <submittedName>
        <fullName evidence="1">IS240-type transposase (ISH102)</fullName>
    </submittedName>
</protein>
<dbReference type="PATRIC" id="fig|1227456.3.peg.3758"/>
<keyword evidence="2" id="KW-1185">Reference proteome</keyword>
<organism evidence="1 2">
    <name type="scientific">Halococcus salifodinae DSM 8989</name>
    <dbReference type="NCBI Taxonomy" id="1227456"/>
    <lineage>
        <taxon>Archaea</taxon>
        <taxon>Methanobacteriati</taxon>
        <taxon>Methanobacteriota</taxon>
        <taxon>Stenosarchaea group</taxon>
        <taxon>Halobacteria</taxon>
        <taxon>Halobacteriales</taxon>
        <taxon>Halococcaceae</taxon>
        <taxon>Halococcus</taxon>
    </lineage>
</organism>
<gene>
    <name evidence="1" type="ORF">C450_18479</name>
</gene>
<proteinExistence type="predicted"/>
<sequence length="88" mass="10301">MIRLDDERYWLYAAVDPESNELLHTKLEPTRNTALAHGFSAERRQKHHVDDATFLVDDATFLVDGATPLHEACRRRRPRFPLRTTRKS</sequence>
<dbReference type="PANTHER" id="PTHR39967:SF1">
    <property type="entry name" value="ISH14-TYPE TRANSPOSASE HSIRS44"/>
    <property type="match status" value="1"/>
</dbReference>
<dbReference type="EMBL" id="AOME01000080">
    <property type="protein sequence ID" value="EMA49008.1"/>
    <property type="molecule type" value="Genomic_DNA"/>
</dbReference>
<accession>M0MUP1</accession>
<evidence type="ECO:0000313" key="1">
    <source>
        <dbReference type="EMBL" id="EMA49008.1"/>
    </source>
</evidence>
<name>M0MUP1_9EURY</name>
<dbReference type="AlphaFoldDB" id="M0MUP1"/>